<dbReference type="RefSeq" id="WP_284401098.1">
    <property type="nucleotide sequence ID" value="NZ_BSNQ01000009.1"/>
</dbReference>
<dbReference type="EMBL" id="JADIKG010000012">
    <property type="protein sequence ID" value="MFK2874011.1"/>
    <property type="molecule type" value="Genomic_DNA"/>
</dbReference>
<feature type="transmembrane region" description="Helical" evidence="1">
    <location>
        <begin position="6"/>
        <end position="25"/>
    </location>
</feature>
<proteinExistence type="predicted"/>
<reference evidence="2 3" key="1">
    <citation type="submission" date="2020-10" db="EMBL/GenBank/DDBJ databases">
        <title>Phylogeny of dyella-like bacteria.</title>
        <authorList>
            <person name="Fu J."/>
        </authorList>
    </citation>
    <scope>NUCLEOTIDE SEQUENCE [LARGE SCALE GENOMIC DNA]</scope>
    <source>
        <strain evidence="2 3">DHOB07</strain>
    </source>
</reference>
<name>A0ABW8IVK9_9GAMM</name>
<comment type="caution">
    <text evidence="2">The sequence shown here is derived from an EMBL/GenBank/DDBJ whole genome shotgun (WGS) entry which is preliminary data.</text>
</comment>
<feature type="transmembrane region" description="Helical" evidence="1">
    <location>
        <begin position="62"/>
        <end position="81"/>
    </location>
</feature>
<evidence type="ECO:0000256" key="1">
    <source>
        <dbReference type="SAM" id="Phobius"/>
    </source>
</evidence>
<accession>A0ABW8IVK9</accession>
<evidence type="ECO:0008006" key="4">
    <source>
        <dbReference type="Google" id="ProtNLM"/>
    </source>
</evidence>
<keyword evidence="1" id="KW-0812">Transmembrane</keyword>
<keyword evidence="1" id="KW-1133">Transmembrane helix</keyword>
<keyword evidence="1" id="KW-0472">Membrane</keyword>
<evidence type="ECO:0000313" key="3">
    <source>
        <dbReference type="Proteomes" id="UP001620405"/>
    </source>
</evidence>
<feature type="transmembrane region" description="Helical" evidence="1">
    <location>
        <begin position="32"/>
        <end position="56"/>
    </location>
</feature>
<sequence>MIELMLIAMLVGGLWIVGSLIGLVFKLTFGLIGGLFGLIAGALGLFIGGLVMLLVLPVIALSLLPLCLPALLLFGLIWTIVHIARRPAVAPSVSH</sequence>
<organism evidence="2 3">
    <name type="scientific">Dyella lipolytica</name>
    <dbReference type="NCBI Taxonomy" id="1867835"/>
    <lineage>
        <taxon>Bacteria</taxon>
        <taxon>Pseudomonadati</taxon>
        <taxon>Pseudomonadota</taxon>
        <taxon>Gammaproteobacteria</taxon>
        <taxon>Lysobacterales</taxon>
        <taxon>Rhodanobacteraceae</taxon>
        <taxon>Dyella</taxon>
    </lineage>
</organism>
<keyword evidence="3" id="KW-1185">Reference proteome</keyword>
<evidence type="ECO:0000313" key="2">
    <source>
        <dbReference type="EMBL" id="MFK2874011.1"/>
    </source>
</evidence>
<protein>
    <recommendedName>
        <fullName evidence="4">Phage shock protein G</fullName>
    </recommendedName>
</protein>
<gene>
    <name evidence="2" type="ORF">ISP13_10755</name>
</gene>
<dbReference type="Proteomes" id="UP001620405">
    <property type="component" value="Unassembled WGS sequence"/>
</dbReference>